<keyword evidence="3" id="KW-1185">Reference proteome</keyword>
<protein>
    <submittedName>
        <fullName evidence="2">Uncharacterized protein</fullName>
    </submittedName>
</protein>
<feature type="compositionally biased region" description="Basic and acidic residues" evidence="1">
    <location>
        <begin position="119"/>
        <end position="132"/>
    </location>
</feature>
<gene>
    <name evidence="2" type="ORF">NBO_2g0058</name>
</gene>
<dbReference type="VEuPathDB" id="MicrosporidiaDB:NBO_2g0058"/>
<dbReference type="HOGENOM" id="CLU_544108_0_0_1"/>
<name>R0KZD5_NOSB1</name>
<accession>R0KZD5</accession>
<proteinExistence type="predicted"/>
<organism evidence="2 3">
    <name type="scientific">Nosema bombycis (strain CQ1 / CVCC 102059)</name>
    <name type="common">Microsporidian parasite</name>
    <name type="synonym">Pebrine of silkworm</name>
    <dbReference type="NCBI Taxonomy" id="578461"/>
    <lineage>
        <taxon>Eukaryota</taxon>
        <taxon>Fungi</taxon>
        <taxon>Fungi incertae sedis</taxon>
        <taxon>Microsporidia</taxon>
        <taxon>Nosematidae</taxon>
        <taxon>Nosema</taxon>
    </lineage>
</organism>
<evidence type="ECO:0000256" key="1">
    <source>
        <dbReference type="SAM" id="MobiDB-lite"/>
    </source>
</evidence>
<dbReference type="AlphaFoldDB" id="R0KZD5"/>
<evidence type="ECO:0000313" key="3">
    <source>
        <dbReference type="Proteomes" id="UP000016927"/>
    </source>
</evidence>
<reference evidence="2 3" key="1">
    <citation type="journal article" date="2013" name="BMC Genomics">
        <title>Comparative genomics of parasitic silkworm microsporidia reveal an association between genome expansion and host adaptation.</title>
        <authorList>
            <person name="Pan G."/>
            <person name="Xu J."/>
            <person name="Li T."/>
            <person name="Xia Q."/>
            <person name="Liu S.L."/>
            <person name="Zhang G."/>
            <person name="Li S."/>
            <person name="Li C."/>
            <person name="Liu H."/>
            <person name="Yang L."/>
            <person name="Liu T."/>
            <person name="Zhang X."/>
            <person name="Wu Z."/>
            <person name="Fan W."/>
            <person name="Dang X."/>
            <person name="Xiang H."/>
            <person name="Tao M."/>
            <person name="Li Y."/>
            <person name="Hu J."/>
            <person name="Li Z."/>
            <person name="Lin L."/>
            <person name="Luo J."/>
            <person name="Geng L."/>
            <person name="Wang L."/>
            <person name="Long M."/>
            <person name="Wan Y."/>
            <person name="He N."/>
            <person name="Zhang Z."/>
            <person name="Lu C."/>
            <person name="Keeling P.J."/>
            <person name="Wang J."/>
            <person name="Xiang Z."/>
            <person name="Zhou Z."/>
        </authorList>
    </citation>
    <scope>NUCLEOTIDE SEQUENCE [LARGE SCALE GENOMIC DNA]</scope>
    <source>
        <strain evidence="3">CQ1 / CVCC 102059</strain>
    </source>
</reference>
<dbReference type="EMBL" id="KB908910">
    <property type="protein sequence ID" value="EOB15567.1"/>
    <property type="molecule type" value="Genomic_DNA"/>
</dbReference>
<evidence type="ECO:0000313" key="2">
    <source>
        <dbReference type="EMBL" id="EOB15567.1"/>
    </source>
</evidence>
<feature type="region of interest" description="Disordered" evidence="1">
    <location>
        <begin position="86"/>
        <end position="147"/>
    </location>
</feature>
<feature type="region of interest" description="Disordered" evidence="1">
    <location>
        <begin position="222"/>
        <end position="248"/>
    </location>
</feature>
<sequence length="406" mass="44757">MVYLMIKEKASFTSSHPQKVYLIVKDAKGFLDDIMYLLLMSLRFIDPSQDDECDSIVSKSIGELADVTSKLSEVIKTLEELGYNTEHLNKHPSRKDSEDSHSYQGDDPSNHIIENNLEESNHNNETENEKLFRPANGRPKTLISQMPNSEPSAWKFVYNKPQNAGFQQNSSRSADLEAIATNNRNGNDNVVQKNPVGKPQIVEPQKPFSGVTNLNASNIQVQNNNTGGLRNNPVSKPQITRSQRSDTENNGIQVTMVKPQNNVKNVNAQDVIFKLVKSTHDEISAEEKGPKAAISKVAASDSHSTAQGVISKSINGKSQSNVENVKSQDKVKSIKARSNATDAKSQDVVSKMNESNKQKVAVLKDVKPVLPNEKHQDKKSQCINGILYGGAPLGCVSLTFTVSRNF</sequence>
<dbReference type="Proteomes" id="UP000016927">
    <property type="component" value="Unassembled WGS sequence"/>
</dbReference>